<proteinExistence type="predicted"/>
<name>A0A8R1ESX0_CAEJA</name>
<evidence type="ECO:0000313" key="1">
    <source>
        <dbReference type="EnsemblMetazoa" id="CJA41904.1"/>
    </source>
</evidence>
<protein>
    <submittedName>
        <fullName evidence="1">Uncharacterized protein</fullName>
    </submittedName>
</protein>
<evidence type="ECO:0000313" key="2">
    <source>
        <dbReference type="Proteomes" id="UP000005237"/>
    </source>
</evidence>
<dbReference type="EnsemblMetazoa" id="CJA41904.1">
    <property type="protein sequence ID" value="CJA41904.1"/>
    <property type="gene ID" value="WBGene00217752"/>
</dbReference>
<accession>A0A8R1ESX0</accession>
<reference evidence="2" key="1">
    <citation type="submission" date="2010-08" db="EMBL/GenBank/DDBJ databases">
        <authorList>
            <consortium name="Caenorhabditis japonica Sequencing Consortium"/>
            <person name="Wilson R.K."/>
        </authorList>
    </citation>
    <scope>NUCLEOTIDE SEQUENCE [LARGE SCALE GENOMIC DNA]</scope>
    <source>
        <strain evidence="2">DF5081</strain>
    </source>
</reference>
<reference evidence="1" key="2">
    <citation type="submission" date="2022-06" db="UniProtKB">
        <authorList>
            <consortium name="EnsemblMetazoa"/>
        </authorList>
    </citation>
    <scope>IDENTIFICATION</scope>
    <source>
        <strain evidence="1">DF5081</strain>
    </source>
</reference>
<dbReference type="AlphaFoldDB" id="A0A8R1ESX0"/>
<keyword evidence="2" id="KW-1185">Reference proteome</keyword>
<dbReference type="Proteomes" id="UP000005237">
    <property type="component" value="Unassembled WGS sequence"/>
</dbReference>
<sequence>SIPIWFVKRLPLSERPQKPDTRCTTTLTYQRDGIDGDRGKVIGAIPYTSPPPVGPSLVLKKRLE</sequence>
<organism evidence="1 2">
    <name type="scientific">Caenorhabditis japonica</name>
    <dbReference type="NCBI Taxonomy" id="281687"/>
    <lineage>
        <taxon>Eukaryota</taxon>
        <taxon>Metazoa</taxon>
        <taxon>Ecdysozoa</taxon>
        <taxon>Nematoda</taxon>
        <taxon>Chromadorea</taxon>
        <taxon>Rhabditida</taxon>
        <taxon>Rhabditina</taxon>
        <taxon>Rhabditomorpha</taxon>
        <taxon>Rhabditoidea</taxon>
        <taxon>Rhabditidae</taxon>
        <taxon>Peloderinae</taxon>
        <taxon>Caenorhabditis</taxon>
    </lineage>
</organism>